<dbReference type="Pfam" id="PF09839">
    <property type="entry name" value="DUF2066"/>
    <property type="match status" value="1"/>
</dbReference>
<gene>
    <name evidence="1" type="ORF">OLMES_3618</name>
</gene>
<accession>A0A1Y0IDT0</accession>
<protein>
    <recommendedName>
        <fullName evidence="3">DUF2066 domain-containing protein</fullName>
    </recommendedName>
</protein>
<dbReference type="InterPro" id="IPR018642">
    <property type="entry name" value="DUF2066"/>
</dbReference>
<evidence type="ECO:0000313" key="1">
    <source>
        <dbReference type="EMBL" id="ARU57645.1"/>
    </source>
</evidence>
<evidence type="ECO:0008006" key="3">
    <source>
        <dbReference type="Google" id="ProtNLM"/>
    </source>
</evidence>
<keyword evidence="2" id="KW-1185">Reference proteome</keyword>
<proteinExistence type="predicted"/>
<evidence type="ECO:0000313" key="2">
    <source>
        <dbReference type="Proteomes" id="UP000196027"/>
    </source>
</evidence>
<name>A0A1Y0IDT0_9GAMM</name>
<sequence>MVVMSSHIVKARSVLVGCVWIMFLVAVFAPAAQAVVVSELYEATIPVSGKAAAVENEAFALALSQVLVKVSGDPEVLQHPDIKTQSSDPKKLIAQFGYRAGVDAANPFNLRVVFIKPSIDKMLKASGFPLWGGNRPSVLVWIAREESGQREVVGNASQQGFVEGLQLAAARRGVPAYIPVMDLQDETAVTVSDVWGLFVDPVVEASSRYNADAVVLVKTYGNSGGWSGRWMMDLKGQQFSGSFRVSSPLEVSQLVIDEIATVLAKQYAVHDALVDGEGRIELEISGVEQFRDYVGAYQYLEALAPVQSLDILRVHDGAIQVSVWVAGNEARLRQYIELDRKLVPDIVPIQSAEDTLKMYYRWNRR</sequence>
<dbReference type="EMBL" id="CP021425">
    <property type="protein sequence ID" value="ARU57645.1"/>
    <property type="molecule type" value="Genomic_DNA"/>
</dbReference>
<dbReference type="Proteomes" id="UP000196027">
    <property type="component" value="Chromosome"/>
</dbReference>
<dbReference type="KEGG" id="ome:OLMES_3618"/>
<dbReference type="AlphaFoldDB" id="A0A1Y0IDT0"/>
<organism evidence="1 2">
    <name type="scientific">Oleiphilus messinensis</name>
    <dbReference type="NCBI Taxonomy" id="141451"/>
    <lineage>
        <taxon>Bacteria</taxon>
        <taxon>Pseudomonadati</taxon>
        <taxon>Pseudomonadota</taxon>
        <taxon>Gammaproteobacteria</taxon>
        <taxon>Oceanospirillales</taxon>
        <taxon>Oleiphilaceae</taxon>
        <taxon>Oleiphilus</taxon>
    </lineage>
</organism>
<reference evidence="1 2" key="1">
    <citation type="submission" date="2017-05" db="EMBL/GenBank/DDBJ databases">
        <title>Genomic insights into alkan degradation activity of Oleiphilus messinensis.</title>
        <authorList>
            <person name="Kozyavkin S.A."/>
            <person name="Slesarev A.I."/>
            <person name="Golyshin P.N."/>
            <person name="Korzhenkov A."/>
            <person name="Golyshina O.N."/>
            <person name="Toshchakov S.V."/>
        </authorList>
    </citation>
    <scope>NUCLEOTIDE SEQUENCE [LARGE SCALE GENOMIC DNA]</scope>
    <source>
        <strain evidence="1 2">ME102</strain>
    </source>
</reference>